<dbReference type="EMBL" id="GGEC01025858">
    <property type="protein sequence ID" value="MBX06342.1"/>
    <property type="molecule type" value="Transcribed_RNA"/>
</dbReference>
<dbReference type="AlphaFoldDB" id="A0A2P2KKV6"/>
<organism evidence="1">
    <name type="scientific">Rhizophora mucronata</name>
    <name type="common">Asiatic mangrove</name>
    <dbReference type="NCBI Taxonomy" id="61149"/>
    <lineage>
        <taxon>Eukaryota</taxon>
        <taxon>Viridiplantae</taxon>
        <taxon>Streptophyta</taxon>
        <taxon>Embryophyta</taxon>
        <taxon>Tracheophyta</taxon>
        <taxon>Spermatophyta</taxon>
        <taxon>Magnoliopsida</taxon>
        <taxon>eudicotyledons</taxon>
        <taxon>Gunneridae</taxon>
        <taxon>Pentapetalae</taxon>
        <taxon>rosids</taxon>
        <taxon>fabids</taxon>
        <taxon>Malpighiales</taxon>
        <taxon>Rhizophoraceae</taxon>
        <taxon>Rhizophora</taxon>
    </lineage>
</organism>
<protein>
    <submittedName>
        <fullName evidence="1">Ubiquitin-activating enzyme E1 1</fullName>
    </submittedName>
</protein>
<sequence length="121" mass="13531">MTTLRFSQNVSSNTFSVSGLARFCRDSILRREFIKAAAEAATVDFACPIFQSRKRNCLLRLLFSMTSSSVIVSFPCLPQLTPIKAIFFKNSQPRAPDPTMKTLASSSFFWSFDPKTEICAS</sequence>
<evidence type="ECO:0000313" key="1">
    <source>
        <dbReference type="EMBL" id="MBX06342.1"/>
    </source>
</evidence>
<accession>A0A2P2KKV6</accession>
<proteinExistence type="predicted"/>
<name>A0A2P2KKV6_RHIMU</name>
<reference evidence="1" key="1">
    <citation type="submission" date="2018-02" db="EMBL/GenBank/DDBJ databases">
        <title>Rhizophora mucronata_Transcriptome.</title>
        <authorList>
            <person name="Meera S.P."/>
            <person name="Sreeshan A."/>
            <person name="Augustine A."/>
        </authorList>
    </citation>
    <scope>NUCLEOTIDE SEQUENCE</scope>
    <source>
        <tissue evidence="1">Leaf</tissue>
    </source>
</reference>
<dbReference type="EMBL" id="GGEC01025857">
    <property type="protein sequence ID" value="MBX06341.1"/>
    <property type="molecule type" value="Transcribed_RNA"/>
</dbReference>
<dbReference type="EMBL" id="GGEC01025855">
    <property type="protein sequence ID" value="MBX06339.1"/>
    <property type="molecule type" value="Transcribed_RNA"/>
</dbReference>